<dbReference type="PANTHER" id="PTHR11089">
    <property type="entry name" value="GTP-BINDING PROTEIN-RELATED"/>
    <property type="match status" value="1"/>
</dbReference>
<evidence type="ECO:0000256" key="2">
    <source>
        <dbReference type="ARBA" id="ARBA00022448"/>
    </source>
</evidence>
<name>A0A1G4JUV1_9SACH</name>
<keyword evidence="7" id="KW-0539">Nucleus</keyword>
<feature type="region of interest" description="Disordered" evidence="8">
    <location>
        <begin position="88"/>
        <end position="108"/>
    </location>
</feature>
<organism evidence="10 11">
    <name type="scientific">Lachancea meyersii CBS 8951</name>
    <dbReference type="NCBI Taxonomy" id="1266667"/>
    <lineage>
        <taxon>Eukaryota</taxon>
        <taxon>Fungi</taxon>
        <taxon>Dikarya</taxon>
        <taxon>Ascomycota</taxon>
        <taxon>Saccharomycotina</taxon>
        <taxon>Saccharomycetes</taxon>
        <taxon>Saccharomycetales</taxon>
        <taxon>Saccharomycetaceae</taxon>
        <taxon>Lachancea</taxon>
    </lineage>
</organism>
<feature type="region of interest" description="Disordered" evidence="8">
    <location>
        <begin position="1"/>
        <end position="54"/>
    </location>
</feature>
<dbReference type="InterPro" id="IPR027417">
    <property type="entry name" value="P-loop_NTPase"/>
</dbReference>
<keyword evidence="2" id="KW-0813">Transport</keyword>
<dbReference type="EMBL" id="LT598477">
    <property type="protein sequence ID" value="SCU94649.1"/>
    <property type="molecule type" value="Genomic_DNA"/>
</dbReference>
<keyword evidence="11" id="KW-1185">Reference proteome</keyword>
<dbReference type="AlphaFoldDB" id="A0A1G4JUV1"/>
<evidence type="ECO:0000256" key="3">
    <source>
        <dbReference type="ARBA" id="ARBA00022517"/>
    </source>
</evidence>
<dbReference type="InterPro" id="IPR030378">
    <property type="entry name" value="G_CP_dom"/>
</dbReference>
<dbReference type="Pfam" id="PF08701">
    <property type="entry name" value="GN3L_Grn1"/>
    <property type="match status" value="1"/>
</dbReference>
<feature type="compositionally biased region" description="Acidic residues" evidence="8">
    <location>
        <begin position="92"/>
        <end position="107"/>
    </location>
</feature>
<keyword evidence="4" id="KW-0547">Nucleotide-binding</keyword>
<dbReference type="Pfam" id="PF01926">
    <property type="entry name" value="MMR_HSR1"/>
    <property type="match status" value="1"/>
</dbReference>
<evidence type="ECO:0000259" key="9">
    <source>
        <dbReference type="PROSITE" id="PS51721"/>
    </source>
</evidence>
<dbReference type="GO" id="GO:0042273">
    <property type="term" value="P:ribosomal large subunit biogenesis"/>
    <property type="evidence" value="ECO:0007669"/>
    <property type="project" value="UniProtKB-ARBA"/>
</dbReference>
<evidence type="ECO:0000313" key="10">
    <source>
        <dbReference type="EMBL" id="SCU94649.1"/>
    </source>
</evidence>
<sequence length="525" mass="57934">MKVRKKQSKRTSTRMREGIKKKAAAQHRKERKHAKKDVTWKSNKKKDPGIPANFPYKNKILEAIEARRQQELEEKDTKRQMKLEARRLAAENGDEMMDDDMEGDSDSEGGNGLAALVESAQQAAADYHASGNKAMEPEEAQEVVEYDIDFFADSENGEDGEAATELDKSRKAYDKIFKSVVDASDVILYVLDARDPEGTRSRKVEEAVLQSQGKRLIFILNKVDLIPPFVLEQWMTFLKSSFPTIPLRAAPGATNASSFNKKLTQSGTASALLECLKTYANNSNFKRSIVVGVIGYPNVGKSSVINALTSRRGGFSKACPVGNQAGVTTSLREVKVDNKLKILDSPGICFPGENAKKSKKEQEAELALLSALPPKYIVDPYPAILMMIKRLSKSEEMTQAFKQLYELPPIPAHDADAFTKQFLIHVARKRGRIGKGGIPNLNSAGLSVLNDWRDGKILAWVLPNSSKDSSKVTKSTTSVSGPGSKRSSQKVEQTDIVGEWSKEFDLDGLFASLDNTIANGDQDMK</sequence>
<dbReference type="GO" id="GO:0015031">
    <property type="term" value="P:protein transport"/>
    <property type="evidence" value="ECO:0007669"/>
    <property type="project" value="UniProtKB-KW"/>
</dbReference>
<dbReference type="FunFam" id="1.10.1580.10:FF:000006">
    <property type="entry name" value="Nuclear GTP-binding protein NUG1"/>
    <property type="match status" value="1"/>
</dbReference>
<evidence type="ECO:0000256" key="6">
    <source>
        <dbReference type="ARBA" id="ARBA00023134"/>
    </source>
</evidence>
<dbReference type="FunFam" id="3.40.50.300:FF:000844">
    <property type="entry name" value="Nuclear GTP-binding protein NUG1"/>
    <property type="match status" value="1"/>
</dbReference>
<protein>
    <submittedName>
        <fullName evidence="10">LAME_0F08416g1_1</fullName>
    </submittedName>
</protein>
<dbReference type="InterPro" id="IPR006073">
    <property type="entry name" value="GTP-bd"/>
</dbReference>
<dbReference type="SUPFAM" id="SSF52540">
    <property type="entry name" value="P-loop containing nucleoside triphosphate hydrolases"/>
    <property type="match status" value="1"/>
</dbReference>
<dbReference type="Gene3D" id="1.10.1580.10">
    <property type="match status" value="1"/>
</dbReference>
<dbReference type="PROSITE" id="PS51721">
    <property type="entry name" value="G_CP"/>
    <property type="match status" value="1"/>
</dbReference>
<dbReference type="GO" id="GO:0005730">
    <property type="term" value="C:nucleolus"/>
    <property type="evidence" value="ECO:0007669"/>
    <property type="project" value="UniProtKB-ARBA"/>
</dbReference>
<keyword evidence="6" id="KW-0342">GTP-binding</keyword>
<dbReference type="GO" id="GO:0005525">
    <property type="term" value="F:GTP binding"/>
    <property type="evidence" value="ECO:0007669"/>
    <property type="project" value="UniProtKB-KW"/>
</dbReference>
<gene>
    <name evidence="10" type="ORF">LAME_0F08416G</name>
</gene>
<dbReference type="CDD" id="cd04178">
    <property type="entry name" value="Nucleostemin_like"/>
    <property type="match status" value="1"/>
</dbReference>
<dbReference type="InterPro" id="IPR050755">
    <property type="entry name" value="TRAFAC_YlqF/YawG_RiboMat"/>
</dbReference>
<evidence type="ECO:0000313" key="11">
    <source>
        <dbReference type="Proteomes" id="UP000191144"/>
    </source>
</evidence>
<keyword evidence="3" id="KW-0690">Ribosome biogenesis</keyword>
<reference evidence="11" key="1">
    <citation type="submission" date="2016-03" db="EMBL/GenBank/DDBJ databases">
        <authorList>
            <person name="Devillers Hugo."/>
        </authorList>
    </citation>
    <scope>NUCLEOTIDE SEQUENCE [LARGE SCALE GENOMIC DNA]</scope>
</reference>
<dbReference type="InterPro" id="IPR014813">
    <property type="entry name" value="Gnl3_N_dom"/>
</dbReference>
<evidence type="ECO:0000256" key="7">
    <source>
        <dbReference type="ARBA" id="ARBA00023242"/>
    </source>
</evidence>
<feature type="domain" description="CP-type G" evidence="9">
    <location>
        <begin position="173"/>
        <end position="351"/>
    </location>
</feature>
<dbReference type="Proteomes" id="UP000191144">
    <property type="component" value="Chromosome F"/>
</dbReference>
<evidence type="ECO:0000256" key="5">
    <source>
        <dbReference type="ARBA" id="ARBA00022927"/>
    </source>
</evidence>
<proteinExistence type="predicted"/>
<evidence type="ECO:0000256" key="1">
    <source>
        <dbReference type="ARBA" id="ARBA00004123"/>
    </source>
</evidence>
<dbReference type="GO" id="GO:0006364">
    <property type="term" value="P:rRNA processing"/>
    <property type="evidence" value="ECO:0007669"/>
    <property type="project" value="UniProtKB-ARBA"/>
</dbReference>
<evidence type="ECO:0000256" key="8">
    <source>
        <dbReference type="SAM" id="MobiDB-lite"/>
    </source>
</evidence>
<dbReference type="InterPro" id="IPR023179">
    <property type="entry name" value="GTP-bd_ortho_bundle_sf"/>
</dbReference>
<comment type="subcellular location">
    <subcellularLocation>
        <location evidence="1">Nucleus</location>
    </subcellularLocation>
</comment>
<keyword evidence="5" id="KW-0653">Protein transport</keyword>
<dbReference type="Gene3D" id="3.40.50.300">
    <property type="entry name" value="P-loop containing nucleotide triphosphate hydrolases"/>
    <property type="match status" value="1"/>
</dbReference>
<dbReference type="GO" id="GO:0030684">
    <property type="term" value="C:preribosome"/>
    <property type="evidence" value="ECO:0007669"/>
    <property type="project" value="UniProtKB-ARBA"/>
</dbReference>
<feature type="compositionally biased region" description="Basic residues" evidence="8">
    <location>
        <begin position="1"/>
        <end position="13"/>
    </location>
</feature>
<dbReference type="OrthoDB" id="10266128at2759"/>
<dbReference type="PANTHER" id="PTHR11089:SF30">
    <property type="entry name" value="GUANINE NUCLEOTIDE-BINDING PROTEIN-LIKE 3 HOMOLOG"/>
    <property type="match status" value="1"/>
</dbReference>
<feature type="region of interest" description="Disordered" evidence="8">
    <location>
        <begin position="467"/>
        <end position="493"/>
    </location>
</feature>
<feature type="compositionally biased region" description="Basic residues" evidence="8">
    <location>
        <begin position="21"/>
        <end position="35"/>
    </location>
</feature>
<evidence type="ECO:0000256" key="4">
    <source>
        <dbReference type="ARBA" id="ARBA00022741"/>
    </source>
</evidence>
<accession>A0A1G4JUV1</accession>